<sequence length="276" mass="30176">MKQTIVIAGLQVHIHTTDDHATSSRPILALFALHGRLESSERMQDLISAMLESAGKQDQRSRDLIVVTFDQRNHGSRLQDLNANEDFKQNARHAIDMWTIQSGTAQDVSFLIDYLEAYLFPLGERTIVEWGVAGRSLGGHSAWMVAAADPRVRVVIPMIGSPDYLELIEPRAKSNGIAVAAPHFPDSLLKVIRSKSPAALPYTSKEPENPFLGKRILVLSGGAADKLVPWAASQTFVEELEVGPTGSKEYIVFEGVGHAVPPEMLSAAVDFVMKAL</sequence>
<keyword evidence="2" id="KW-1185">Reference proteome</keyword>
<dbReference type="InterPro" id="IPR029058">
    <property type="entry name" value="AB_hydrolase_fold"/>
</dbReference>
<accession>A0AAW0C2U2</accession>
<dbReference type="SUPFAM" id="SSF53474">
    <property type="entry name" value="alpha/beta-Hydrolases"/>
    <property type="match status" value="1"/>
</dbReference>
<organism evidence="1 2">
    <name type="scientific">Favolaschia claudopus</name>
    <dbReference type="NCBI Taxonomy" id="2862362"/>
    <lineage>
        <taxon>Eukaryota</taxon>
        <taxon>Fungi</taxon>
        <taxon>Dikarya</taxon>
        <taxon>Basidiomycota</taxon>
        <taxon>Agaricomycotina</taxon>
        <taxon>Agaricomycetes</taxon>
        <taxon>Agaricomycetidae</taxon>
        <taxon>Agaricales</taxon>
        <taxon>Marasmiineae</taxon>
        <taxon>Mycenaceae</taxon>
        <taxon>Favolaschia</taxon>
    </lineage>
</organism>
<dbReference type="EMBL" id="JAWWNJ010000023">
    <property type="protein sequence ID" value="KAK7032953.1"/>
    <property type="molecule type" value="Genomic_DNA"/>
</dbReference>
<reference evidence="1 2" key="1">
    <citation type="journal article" date="2024" name="J Genomics">
        <title>Draft genome sequencing and assembly of Favolaschia claudopus CIRM-BRFM 2984 isolated from oak limbs.</title>
        <authorList>
            <person name="Navarro D."/>
            <person name="Drula E."/>
            <person name="Chaduli D."/>
            <person name="Cazenave R."/>
            <person name="Ahrendt S."/>
            <person name="Wang J."/>
            <person name="Lipzen A."/>
            <person name="Daum C."/>
            <person name="Barry K."/>
            <person name="Grigoriev I.V."/>
            <person name="Favel A."/>
            <person name="Rosso M.N."/>
            <person name="Martin F."/>
        </authorList>
    </citation>
    <scope>NUCLEOTIDE SEQUENCE [LARGE SCALE GENOMIC DNA]</scope>
    <source>
        <strain evidence="1 2">CIRM-BRFM 2984</strain>
    </source>
</reference>
<dbReference type="GO" id="GO:0016787">
    <property type="term" value="F:hydrolase activity"/>
    <property type="evidence" value="ECO:0007669"/>
    <property type="project" value="UniProtKB-KW"/>
</dbReference>
<dbReference type="AlphaFoldDB" id="A0AAW0C2U2"/>
<keyword evidence="1" id="KW-0378">Hydrolase</keyword>
<dbReference type="Gene3D" id="3.40.50.1820">
    <property type="entry name" value="alpha/beta hydrolase"/>
    <property type="match status" value="1"/>
</dbReference>
<comment type="caution">
    <text evidence="1">The sequence shown here is derived from an EMBL/GenBank/DDBJ whole genome shotgun (WGS) entry which is preliminary data.</text>
</comment>
<dbReference type="Proteomes" id="UP001362999">
    <property type="component" value="Unassembled WGS sequence"/>
</dbReference>
<protein>
    <submittedName>
        <fullName evidence="1">Alpha/Beta hydrolase protein</fullName>
    </submittedName>
</protein>
<evidence type="ECO:0000313" key="1">
    <source>
        <dbReference type="EMBL" id="KAK7032953.1"/>
    </source>
</evidence>
<gene>
    <name evidence="1" type="ORF">R3P38DRAFT_2919856</name>
</gene>
<proteinExistence type="predicted"/>
<evidence type="ECO:0000313" key="2">
    <source>
        <dbReference type="Proteomes" id="UP001362999"/>
    </source>
</evidence>
<name>A0AAW0C2U2_9AGAR</name>
<dbReference type="PANTHER" id="PTHR47381:SF3">
    <property type="entry name" value="ALPHA_BETA-HYDROLASES SUPERFAMILY PROTEIN"/>
    <property type="match status" value="1"/>
</dbReference>
<dbReference type="PANTHER" id="PTHR47381">
    <property type="entry name" value="ALPHA/BETA-HYDROLASES SUPERFAMILY PROTEIN"/>
    <property type="match status" value="1"/>
</dbReference>